<evidence type="ECO:0000256" key="8">
    <source>
        <dbReference type="PROSITE-ProRule" id="PRU00723"/>
    </source>
</evidence>
<dbReference type="InterPro" id="IPR000571">
    <property type="entry name" value="Znf_CCCH"/>
</dbReference>
<evidence type="ECO:0000256" key="9">
    <source>
        <dbReference type="SAM" id="MobiDB-lite"/>
    </source>
</evidence>
<evidence type="ECO:0000256" key="5">
    <source>
        <dbReference type="ARBA" id="ARBA00022771"/>
    </source>
</evidence>
<evidence type="ECO:0000256" key="7">
    <source>
        <dbReference type="ARBA" id="ARBA00023242"/>
    </source>
</evidence>
<dbReference type="PROSITE" id="PS50103">
    <property type="entry name" value="ZF_C3H1"/>
    <property type="match status" value="1"/>
</dbReference>
<evidence type="ECO:0000256" key="2">
    <source>
        <dbReference type="ARBA" id="ARBA00007459"/>
    </source>
</evidence>
<dbReference type="VEuPathDB" id="TriTrypDB:BSAL_36415"/>
<comment type="subcellular location">
    <subcellularLocation>
        <location evidence="1">Nucleus</location>
    </subcellularLocation>
</comment>
<name>A0A0S4JNN9_BODSA</name>
<feature type="domain" description="C3H1-type" evidence="10">
    <location>
        <begin position="164"/>
        <end position="191"/>
    </location>
</feature>
<dbReference type="InterPro" id="IPR036855">
    <property type="entry name" value="Znf_CCCH_sf"/>
</dbReference>
<dbReference type="GO" id="GO:0051252">
    <property type="term" value="P:regulation of RNA metabolic process"/>
    <property type="evidence" value="ECO:0007669"/>
    <property type="project" value="UniProtKB-ARBA"/>
</dbReference>
<keyword evidence="4 8" id="KW-0479">Metal-binding</keyword>
<keyword evidence="3" id="KW-0507">mRNA processing</keyword>
<dbReference type="AlphaFoldDB" id="A0A0S4JNN9"/>
<organism evidence="11 12">
    <name type="scientific">Bodo saltans</name>
    <name type="common">Flagellated protozoan</name>
    <dbReference type="NCBI Taxonomy" id="75058"/>
    <lineage>
        <taxon>Eukaryota</taxon>
        <taxon>Discoba</taxon>
        <taxon>Euglenozoa</taxon>
        <taxon>Kinetoplastea</taxon>
        <taxon>Metakinetoplastina</taxon>
        <taxon>Eubodonida</taxon>
        <taxon>Bodonidae</taxon>
        <taxon>Bodo</taxon>
    </lineage>
</organism>
<feature type="zinc finger region" description="C3H1-type" evidence="8">
    <location>
        <begin position="164"/>
        <end position="191"/>
    </location>
</feature>
<dbReference type="GO" id="GO:0010468">
    <property type="term" value="P:regulation of gene expression"/>
    <property type="evidence" value="ECO:0007669"/>
    <property type="project" value="UniProtKB-ARBA"/>
</dbReference>
<dbReference type="FunFam" id="4.10.1000.10:FF:000003">
    <property type="entry name" value="Zinc finger CCCH domain-containing protein"/>
    <property type="match status" value="1"/>
</dbReference>
<evidence type="ECO:0000256" key="1">
    <source>
        <dbReference type="ARBA" id="ARBA00004123"/>
    </source>
</evidence>
<proteinExistence type="inferred from homology"/>
<feature type="region of interest" description="Disordered" evidence="9">
    <location>
        <begin position="251"/>
        <end position="294"/>
    </location>
</feature>
<feature type="compositionally biased region" description="Gly residues" evidence="9">
    <location>
        <begin position="197"/>
        <end position="207"/>
    </location>
</feature>
<dbReference type="InterPro" id="IPR051187">
    <property type="entry name" value="Pre-mRNA_3'-end_processing_reg"/>
</dbReference>
<evidence type="ECO:0000313" key="11">
    <source>
        <dbReference type="EMBL" id="CUG92264.1"/>
    </source>
</evidence>
<dbReference type="Pfam" id="PF05182">
    <property type="entry name" value="Fip1"/>
    <property type="match status" value="1"/>
</dbReference>
<comment type="similarity">
    <text evidence="2">Belongs to the FIP1 family.</text>
</comment>
<evidence type="ECO:0000313" key="12">
    <source>
        <dbReference type="Proteomes" id="UP000051952"/>
    </source>
</evidence>
<keyword evidence="12" id="KW-1185">Reference proteome</keyword>
<dbReference type="Pfam" id="PF00642">
    <property type="entry name" value="zf-CCCH"/>
    <property type="match status" value="1"/>
</dbReference>
<dbReference type="PANTHER" id="PTHR13484">
    <property type="entry name" value="FIP1-LIKE 1 PROTEIN"/>
    <property type="match status" value="1"/>
</dbReference>
<dbReference type="SMART" id="SM00356">
    <property type="entry name" value="ZnF_C3H1"/>
    <property type="match status" value="1"/>
</dbReference>
<sequence length="294" mass="31732">MEDDPFYIGAVEGDVVEGGADSGAAPVSDVPVEELVPSVILKELQLQPHLSTAVFGYDIQQMNERPWNAPGANLSDYFNYGFNEKTWRIYCAMQAEGKSALLEKAESFYERIEGASIAQRDAMQSMYGPGPSYPNMNGGGPMFQGGPSNFDRSQGQMRSEPGTFFKTKMCQRFQEGRCTRGAACNFAHGAHELRSGPQGGGGGGAGGAPPPHNTSAPRMPYPSPPGHDGILGMPPPMGHQYMPTPMSGFSGNNVGQHENSFQAAPHQPPSHTGFRMPMKRDRGDDDRVFEQGLE</sequence>
<dbReference type="Gene3D" id="4.10.1000.10">
    <property type="entry name" value="Zinc finger, CCCH-type"/>
    <property type="match status" value="1"/>
</dbReference>
<dbReference type="PANTHER" id="PTHR13484:SF0">
    <property type="entry name" value="PRE-MRNA 3'-END-PROCESSING FACTOR FIP1"/>
    <property type="match status" value="1"/>
</dbReference>
<evidence type="ECO:0000256" key="3">
    <source>
        <dbReference type="ARBA" id="ARBA00022664"/>
    </source>
</evidence>
<keyword evidence="7" id="KW-0539">Nucleus</keyword>
<feature type="region of interest" description="Disordered" evidence="9">
    <location>
        <begin position="195"/>
        <end position="227"/>
    </location>
</feature>
<dbReference type="OrthoDB" id="1917198at2759"/>
<evidence type="ECO:0000256" key="4">
    <source>
        <dbReference type="ARBA" id="ARBA00022723"/>
    </source>
</evidence>
<keyword evidence="6 8" id="KW-0862">Zinc</keyword>
<accession>A0A0S4JNN9</accession>
<dbReference type="GO" id="GO:0006397">
    <property type="term" value="P:mRNA processing"/>
    <property type="evidence" value="ECO:0007669"/>
    <property type="project" value="UniProtKB-KW"/>
</dbReference>
<dbReference type="GO" id="GO:0005847">
    <property type="term" value="C:mRNA cleavage and polyadenylation specificity factor complex"/>
    <property type="evidence" value="ECO:0007669"/>
    <property type="project" value="TreeGrafter"/>
</dbReference>
<dbReference type="SUPFAM" id="SSF90229">
    <property type="entry name" value="CCCH zinc finger"/>
    <property type="match status" value="1"/>
</dbReference>
<dbReference type="InterPro" id="IPR007854">
    <property type="entry name" value="Fip1_dom"/>
</dbReference>
<keyword evidence="5 8" id="KW-0863">Zinc-finger</keyword>
<dbReference type="GO" id="GO:0008270">
    <property type="term" value="F:zinc ion binding"/>
    <property type="evidence" value="ECO:0007669"/>
    <property type="project" value="UniProtKB-KW"/>
</dbReference>
<evidence type="ECO:0000256" key="6">
    <source>
        <dbReference type="ARBA" id="ARBA00022833"/>
    </source>
</evidence>
<feature type="compositionally biased region" description="Basic and acidic residues" evidence="9">
    <location>
        <begin position="278"/>
        <end position="294"/>
    </location>
</feature>
<protein>
    <submittedName>
        <fullName evidence="11">Zinc finger protein, putative</fullName>
    </submittedName>
</protein>
<reference evidence="12" key="1">
    <citation type="submission" date="2015-09" db="EMBL/GenBank/DDBJ databases">
        <authorList>
            <consortium name="Pathogen Informatics"/>
        </authorList>
    </citation>
    <scope>NUCLEOTIDE SEQUENCE [LARGE SCALE GENOMIC DNA]</scope>
    <source>
        <strain evidence="12">Lake Konstanz</strain>
    </source>
</reference>
<dbReference type="Proteomes" id="UP000051952">
    <property type="component" value="Unassembled WGS sequence"/>
</dbReference>
<feature type="compositionally biased region" description="Polar residues" evidence="9">
    <location>
        <begin position="251"/>
        <end position="262"/>
    </location>
</feature>
<evidence type="ECO:0000259" key="10">
    <source>
        <dbReference type="PROSITE" id="PS50103"/>
    </source>
</evidence>
<gene>
    <name evidence="11" type="ORF">BSAL_36415</name>
</gene>
<dbReference type="EMBL" id="CYKH01002023">
    <property type="protein sequence ID" value="CUG92264.1"/>
    <property type="molecule type" value="Genomic_DNA"/>
</dbReference>